<feature type="transmembrane region" description="Helical" evidence="9">
    <location>
        <begin position="235"/>
        <end position="254"/>
    </location>
</feature>
<feature type="transmembrane region" description="Helical" evidence="9">
    <location>
        <begin position="97"/>
        <end position="120"/>
    </location>
</feature>
<evidence type="ECO:0000256" key="3">
    <source>
        <dbReference type="ARBA" id="ARBA00022449"/>
    </source>
</evidence>
<sequence>MKKTARKPYLWEALLSFAFLIIVMGVSISIYEADPHIPMLVGTLFAALIAVKIGFTWNEIEKAMFDGIYQALQAIIILAIIGVLIGLWLLSGVVPSMIYYGLGILKPGIFLVATVIICSITSLATGTSWGTAGTIGIALIGIAKGLGIPAPVAAGAIISGAYLGDKMSPLSDTTNLAPAVSGTDVFTHVKNMVPSTFTAYGITLVIFLIMGFKYGGESVDISAINAIRDGITSSFNVSPLLLIPPLAVIVAIAFKIPAIPGITIGIILGGVFGVVMQGANLGDLLTAAFSGYTSETGIKMIDELLTAGGLERMMFSISLTIIAMMFGGIMEKTGQLEVIVGALLKRVKRVGTLVTTTILTCIFSNVTMPEQYISVVVPGRMYAKAYKEKGLHPKVLSNALEGAGTITSALIPWNTCGAFLYSVLGVATQDYAKYAFFNYITPIVIIIFAYIGINLPKIEDDPDTVIGLEN</sequence>
<feature type="transmembrane region" description="Helical" evidence="9">
    <location>
        <begin position="261"/>
        <end position="279"/>
    </location>
</feature>
<reference evidence="11 12" key="1">
    <citation type="submission" date="2022-06" db="EMBL/GenBank/DDBJ databases">
        <title>Isolation of gut microbiota from human fecal samples.</title>
        <authorList>
            <person name="Pamer E.G."/>
            <person name="Barat B."/>
            <person name="Waligurski E."/>
            <person name="Medina S."/>
            <person name="Paddock L."/>
            <person name="Mostad J."/>
        </authorList>
    </citation>
    <scope>NUCLEOTIDE SEQUENCE [LARGE SCALE GENOMIC DNA]</scope>
    <source>
        <strain evidence="11 12">DFI.7.95</strain>
    </source>
</reference>
<feature type="transmembrane region" description="Helical" evidence="9">
    <location>
        <begin position="9"/>
        <end position="31"/>
    </location>
</feature>
<organism evidence="11 12">
    <name type="scientific">Tissierella carlieri</name>
    <dbReference type="NCBI Taxonomy" id="689904"/>
    <lineage>
        <taxon>Bacteria</taxon>
        <taxon>Bacillati</taxon>
        <taxon>Bacillota</taxon>
        <taxon>Tissierellia</taxon>
        <taxon>Tissierellales</taxon>
        <taxon>Tissierellaceae</taxon>
        <taxon>Tissierella</taxon>
    </lineage>
</organism>
<keyword evidence="7 9" id="KW-0472">Membrane</keyword>
<evidence type="ECO:0000313" key="11">
    <source>
        <dbReference type="EMBL" id="MCQ4922852.1"/>
    </source>
</evidence>
<dbReference type="InterPro" id="IPR018461">
    <property type="entry name" value="Na/H_Antiport_NhaC-like_C"/>
</dbReference>
<protein>
    <submittedName>
        <fullName evidence="11">Na+/H+ antiporter NhaC</fullName>
    </submittedName>
</protein>
<feature type="transmembrane region" description="Helical" evidence="9">
    <location>
        <begin position="197"/>
        <end position="215"/>
    </location>
</feature>
<feature type="transmembrane region" description="Helical" evidence="9">
    <location>
        <begin position="37"/>
        <end position="55"/>
    </location>
</feature>
<comment type="caution">
    <text evidence="11">The sequence shown here is derived from an EMBL/GenBank/DDBJ whole genome shotgun (WGS) entry which is preliminary data.</text>
</comment>
<keyword evidence="4" id="KW-1003">Cell membrane</keyword>
<evidence type="ECO:0000256" key="5">
    <source>
        <dbReference type="ARBA" id="ARBA00022692"/>
    </source>
</evidence>
<proteinExistence type="inferred from homology"/>
<feature type="transmembrane region" description="Helical" evidence="9">
    <location>
        <begin position="313"/>
        <end position="330"/>
    </location>
</feature>
<feature type="transmembrane region" description="Helical" evidence="9">
    <location>
        <begin position="403"/>
        <end position="424"/>
    </location>
</feature>
<keyword evidence="5 9" id="KW-0812">Transmembrane</keyword>
<dbReference type="Proteomes" id="UP001524478">
    <property type="component" value="Unassembled WGS sequence"/>
</dbReference>
<dbReference type="EMBL" id="JANGAC010000004">
    <property type="protein sequence ID" value="MCQ4922852.1"/>
    <property type="molecule type" value="Genomic_DNA"/>
</dbReference>
<keyword evidence="3" id="KW-0050">Antiport</keyword>
<accession>A0ABT1S924</accession>
<name>A0ABT1S924_9FIRM</name>
<keyword evidence="12" id="KW-1185">Reference proteome</keyword>
<dbReference type="InterPro" id="IPR052180">
    <property type="entry name" value="NhaC_Na-H+_Antiporter"/>
</dbReference>
<feature type="transmembrane region" description="Helical" evidence="9">
    <location>
        <begin position="67"/>
        <end position="91"/>
    </location>
</feature>
<evidence type="ECO:0000259" key="10">
    <source>
        <dbReference type="Pfam" id="PF03553"/>
    </source>
</evidence>
<keyword evidence="2" id="KW-0813">Transport</keyword>
<dbReference type="RefSeq" id="WP_256310960.1">
    <property type="nucleotide sequence ID" value="NZ_JANGAC010000004.1"/>
</dbReference>
<keyword evidence="6 9" id="KW-1133">Transmembrane helix</keyword>
<evidence type="ECO:0000256" key="9">
    <source>
        <dbReference type="SAM" id="Phobius"/>
    </source>
</evidence>
<evidence type="ECO:0000256" key="2">
    <source>
        <dbReference type="ARBA" id="ARBA00022448"/>
    </source>
</evidence>
<feature type="transmembrane region" description="Helical" evidence="9">
    <location>
        <begin position="436"/>
        <end position="453"/>
    </location>
</feature>
<evidence type="ECO:0000256" key="7">
    <source>
        <dbReference type="ARBA" id="ARBA00023136"/>
    </source>
</evidence>
<dbReference type="InterPro" id="IPR004770">
    <property type="entry name" value="Na/H_antiport_NhaC"/>
</dbReference>
<dbReference type="PANTHER" id="PTHR33451:SF3">
    <property type="entry name" value="MALATE-2H(+)_NA(+)-LACTATE ANTIPORTER"/>
    <property type="match status" value="1"/>
</dbReference>
<comment type="similarity">
    <text evidence="8">Belongs to the NhaC Na(+)/H(+) (TC 2.A.35) antiporter family.</text>
</comment>
<dbReference type="PANTHER" id="PTHR33451">
    <property type="entry name" value="MALATE-2H(+)/NA(+)-LACTATE ANTIPORTER"/>
    <property type="match status" value="1"/>
</dbReference>
<evidence type="ECO:0000256" key="1">
    <source>
        <dbReference type="ARBA" id="ARBA00004651"/>
    </source>
</evidence>
<dbReference type="Pfam" id="PF03553">
    <property type="entry name" value="Na_H_antiporter"/>
    <property type="match status" value="1"/>
</dbReference>
<gene>
    <name evidence="11" type="primary">nhaC</name>
    <name evidence="11" type="ORF">NE686_07140</name>
</gene>
<evidence type="ECO:0000256" key="8">
    <source>
        <dbReference type="ARBA" id="ARBA00038435"/>
    </source>
</evidence>
<feature type="domain" description="Na+/H+ antiporter NhaC-like C-terminal" evidence="10">
    <location>
        <begin position="160"/>
        <end position="453"/>
    </location>
</feature>
<evidence type="ECO:0000256" key="6">
    <source>
        <dbReference type="ARBA" id="ARBA00022989"/>
    </source>
</evidence>
<dbReference type="NCBIfam" id="TIGR00931">
    <property type="entry name" value="antiport_nhaC"/>
    <property type="match status" value="1"/>
</dbReference>
<evidence type="ECO:0000256" key="4">
    <source>
        <dbReference type="ARBA" id="ARBA00022475"/>
    </source>
</evidence>
<comment type="subcellular location">
    <subcellularLocation>
        <location evidence="1">Cell membrane</location>
        <topology evidence="1">Multi-pass membrane protein</topology>
    </subcellularLocation>
</comment>
<evidence type="ECO:0000313" key="12">
    <source>
        <dbReference type="Proteomes" id="UP001524478"/>
    </source>
</evidence>